<sequence length="43" mass="5048">MIIKYEIDLEIKQVSYIKGSGYKDNRFVINLEDASNENNIQLK</sequence>
<name>A0A6N2SDZ4_9FIRM</name>
<dbReference type="EMBL" id="CACRSW010000011">
    <property type="protein sequence ID" value="VYS91204.1"/>
    <property type="molecule type" value="Genomic_DNA"/>
</dbReference>
<organism evidence="1">
    <name type="scientific">Anaerococcus vaginalis</name>
    <dbReference type="NCBI Taxonomy" id="33037"/>
    <lineage>
        <taxon>Bacteria</taxon>
        <taxon>Bacillati</taxon>
        <taxon>Bacillota</taxon>
        <taxon>Tissierellia</taxon>
        <taxon>Tissierellales</taxon>
        <taxon>Peptoniphilaceae</taxon>
        <taxon>Anaerococcus</taxon>
    </lineage>
</organism>
<dbReference type="AlphaFoldDB" id="A0A6N2SDZ4"/>
<gene>
    <name evidence="1" type="ORF">AVLFYP127_01832</name>
</gene>
<reference evidence="1" key="1">
    <citation type="submission" date="2019-11" db="EMBL/GenBank/DDBJ databases">
        <authorList>
            <person name="Feng L."/>
        </authorList>
    </citation>
    <scope>NUCLEOTIDE SEQUENCE</scope>
    <source>
        <strain evidence="1">AvaginalisLFYP127</strain>
    </source>
</reference>
<proteinExistence type="predicted"/>
<accession>A0A6N2SDZ4</accession>
<evidence type="ECO:0000313" key="1">
    <source>
        <dbReference type="EMBL" id="VYS91204.1"/>
    </source>
</evidence>
<protein>
    <submittedName>
        <fullName evidence="1">Uncharacterized protein</fullName>
    </submittedName>
</protein>